<organism evidence="1 2">
    <name type="scientific">Paramuricea clavata</name>
    <name type="common">Red gorgonian</name>
    <name type="synonym">Violescent sea-whip</name>
    <dbReference type="NCBI Taxonomy" id="317549"/>
    <lineage>
        <taxon>Eukaryota</taxon>
        <taxon>Metazoa</taxon>
        <taxon>Cnidaria</taxon>
        <taxon>Anthozoa</taxon>
        <taxon>Octocorallia</taxon>
        <taxon>Malacalcyonacea</taxon>
        <taxon>Plexauridae</taxon>
        <taxon>Paramuricea</taxon>
    </lineage>
</organism>
<gene>
    <name evidence="1" type="ORF">PACLA_8A029759</name>
</gene>
<evidence type="ECO:0000313" key="2">
    <source>
        <dbReference type="Proteomes" id="UP001152795"/>
    </source>
</evidence>
<sequence length="141" mass="16083">MTKALENHSVTYLQSLPSSHQHINAEIINKQISQFRVYNKLNDRTLIKLNSCFLVAESEQNLKYAVDYKAVLDLELKCCAPLMQYLEMFVMPSPGDWPTWYFVKKIIAHSDNTSPLNSIIPEQGAFHVILNATEDAVVLLN</sequence>
<dbReference type="EMBL" id="CACRXK020004726">
    <property type="protein sequence ID" value="CAB4003787.1"/>
    <property type="molecule type" value="Genomic_DNA"/>
</dbReference>
<dbReference type="AlphaFoldDB" id="A0A7D9E7Y9"/>
<keyword evidence="2" id="KW-1185">Reference proteome</keyword>
<proteinExistence type="predicted"/>
<evidence type="ECO:0000313" key="1">
    <source>
        <dbReference type="EMBL" id="CAB4003787.1"/>
    </source>
</evidence>
<accession>A0A7D9E7Y9</accession>
<name>A0A7D9E7Y9_PARCT</name>
<dbReference type="OrthoDB" id="5988884at2759"/>
<reference evidence="1" key="1">
    <citation type="submission" date="2020-04" db="EMBL/GenBank/DDBJ databases">
        <authorList>
            <person name="Alioto T."/>
            <person name="Alioto T."/>
            <person name="Gomez Garrido J."/>
        </authorList>
    </citation>
    <scope>NUCLEOTIDE SEQUENCE</scope>
    <source>
        <strain evidence="1">A484AB</strain>
    </source>
</reference>
<protein>
    <submittedName>
        <fullName evidence="1">Uncharacterized protein</fullName>
    </submittedName>
</protein>
<dbReference type="Proteomes" id="UP001152795">
    <property type="component" value="Unassembled WGS sequence"/>
</dbReference>
<comment type="caution">
    <text evidence="1">The sequence shown here is derived from an EMBL/GenBank/DDBJ whole genome shotgun (WGS) entry which is preliminary data.</text>
</comment>